<dbReference type="AlphaFoldDB" id="A0A8J6PIG3"/>
<keyword evidence="1" id="KW-0732">Signal</keyword>
<feature type="chain" id="PRO_5035244160" description="DUF4179 domain-containing protein" evidence="1">
    <location>
        <begin position="22"/>
        <end position="148"/>
    </location>
</feature>
<dbReference type="Proteomes" id="UP000643405">
    <property type="component" value="Unassembled WGS sequence"/>
</dbReference>
<dbReference type="EMBL" id="JACVVX010000001">
    <property type="protein sequence ID" value="MBD0414126.1"/>
    <property type="molecule type" value="Genomic_DNA"/>
</dbReference>
<evidence type="ECO:0000313" key="3">
    <source>
        <dbReference type="Proteomes" id="UP000643405"/>
    </source>
</evidence>
<accession>A0A8J6PIG3</accession>
<organism evidence="2 3">
    <name type="scientific">Oryzicola mucosus</name>
    <dbReference type="NCBI Taxonomy" id="2767425"/>
    <lineage>
        <taxon>Bacteria</taxon>
        <taxon>Pseudomonadati</taxon>
        <taxon>Pseudomonadota</taxon>
        <taxon>Alphaproteobacteria</taxon>
        <taxon>Hyphomicrobiales</taxon>
        <taxon>Phyllobacteriaceae</taxon>
        <taxon>Oryzicola</taxon>
    </lineage>
</organism>
<evidence type="ECO:0008006" key="4">
    <source>
        <dbReference type="Google" id="ProtNLM"/>
    </source>
</evidence>
<evidence type="ECO:0000256" key="1">
    <source>
        <dbReference type="SAM" id="SignalP"/>
    </source>
</evidence>
<dbReference type="RefSeq" id="WP_188163503.1">
    <property type="nucleotide sequence ID" value="NZ_JACVVX010000001.1"/>
</dbReference>
<comment type="caution">
    <text evidence="2">The sequence shown here is derived from an EMBL/GenBank/DDBJ whole genome shotgun (WGS) entry which is preliminary data.</text>
</comment>
<protein>
    <recommendedName>
        <fullName evidence="4">DUF4179 domain-containing protein</fullName>
    </recommendedName>
</protein>
<gene>
    <name evidence="2" type="ORF">ICI42_05615</name>
</gene>
<reference evidence="2" key="1">
    <citation type="submission" date="2020-09" db="EMBL/GenBank/DDBJ databases">
        <title>Genome seq and assembly of Tianweitania sp.</title>
        <authorList>
            <person name="Chhetri G."/>
        </authorList>
    </citation>
    <scope>NUCLEOTIDE SEQUENCE</scope>
    <source>
        <strain evidence="2">Rool2</strain>
    </source>
</reference>
<sequence length="148" mass="15905">MHPAVALALASALFAFGTAAADAEELSRITGKVTYENFPRLEAFLLQAVGKSVALDLTLAVNNDETEGNLTTFVLDGQFEIAYLQPGEPSRIYADTGFDLVNDDHYTLQSVFSVEASDRAIGLNEVDAPAETTYKDVSVDDLPTRTGN</sequence>
<evidence type="ECO:0000313" key="2">
    <source>
        <dbReference type="EMBL" id="MBD0414126.1"/>
    </source>
</evidence>
<name>A0A8J6PIG3_9HYPH</name>
<proteinExistence type="predicted"/>
<feature type="signal peptide" evidence="1">
    <location>
        <begin position="1"/>
        <end position="21"/>
    </location>
</feature>
<keyword evidence="3" id="KW-1185">Reference proteome</keyword>